<protein>
    <recommendedName>
        <fullName evidence="10">3-oxo-5-alpha-steroid 4-dehydrogenase C-terminal domain-containing protein</fullName>
    </recommendedName>
</protein>
<dbReference type="Proteomes" id="UP000076532">
    <property type="component" value="Unassembled WGS sequence"/>
</dbReference>
<dbReference type="InterPro" id="IPR039357">
    <property type="entry name" value="SRD5A/TECR"/>
</dbReference>
<dbReference type="STRING" id="436010.A0A166L8H5"/>
<dbReference type="PANTHER" id="PTHR10556:SF28">
    <property type="entry name" value="VERY-LONG-CHAIN ENOYL-COA REDUCTASE"/>
    <property type="match status" value="1"/>
</dbReference>
<dbReference type="GO" id="GO:0016020">
    <property type="term" value="C:membrane"/>
    <property type="evidence" value="ECO:0007669"/>
    <property type="project" value="UniProtKB-SubCell"/>
</dbReference>
<dbReference type="GO" id="GO:0016627">
    <property type="term" value="F:oxidoreductase activity, acting on the CH-CH group of donors"/>
    <property type="evidence" value="ECO:0007669"/>
    <property type="project" value="InterPro"/>
</dbReference>
<dbReference type="InterPro" id="IPR001104">
    <property type="entry name" value="3-oxo-5_a-steroid_4-DH_C"/>
</dbReference>
<keyword evidence="8 9" id="KW-0472">Membrane</keyword>
<organism evidence="11 12">
    <name type="scientific">Athelia psychrophila</name>
    <dbReference type="NCBI Taxonomy" id="1759441"/>
    <lineage>
        <taxon>Eukaryota</taxon>
        <taxon>Fungi</taxon>
        <taxon>Dikarya</taxon>
        <taxon>Basidiomycota</taxon>
        <taxon>Agaricomycotina</taxon>
        <taxon>Agaricomycetes</taxon>
        <taxon>Agaricomycetidae</taxon>
        <taxon>Atheliales</taxon>
        <taxon>Atheliaceae</taxon>
        <taxon>Athelia</taxon>
    </lineage>
</organism>
<proteinExistence type="inferred from homology"/>
<name>A0A166L8H5_9AGAM</name>
<feature type="transmembrane region" description="Helical" evidence="9">
    <location>
        <begin position="93"/>
        <end position="112"/>
    </location>
</feature>
<dbReference type="OrthoDB" id="540503at2759"/>
<accession>A0A166L8H5</accession>
<evidence type="ECO:0000256" key="5">
    <source>
        <dbReference type="ARBA" id="ARBA00022989"/>
    </source>
</evidence>
<keyword evidence="5 9" id="KW-1133">Transmembrane helix</keyword>
<comment type="subcellular location">
    <subcellularLocation>
        <location evidence="1">Membrane</location>
        <topology evidence="1">Multi-pass membrane protein</topology>
    </subcellularLocation>
</comment>
<evidence type="ECO:0000256" key="6">
    <source>
        <dbReference type="ARBA" id="ARBA00023002"/>
    </source>
</evidence>
<dbReference type="Pfam" id="PF02544">
    <property type="entry name" value="Steroid_dh"/>
    <property type="match status" value="1"/>
</dbReference>
<evidence type="ECO:0000256" key="3">
    <source>
        <dbReference type="ARBA" id="ARBA00022516"/>
    </source>
</evidence>
<evidence type="ECO:0000256" key="7">
    <source>
        <dbReference type="ARBA" id="ARBA00023098"/>
    </source>
</evidence>
<evidence type="ECO:0000256" key="8">
    <source>
        <dbReference type="ARBA" id="ARBA00023136"/>
    </source>
</evidence>
<comment type="similarity">
    <text evidence="2">Belongs to the steroid 5-alpha reductase family.</text>
</comment>
<dbReference type="EMBL" id="KV417538">
    <property type="protein sequence ID" value="KZP22690.1"/>
    <property type="molecule type" value="Genomic_DNA"/>
</dbReference>
<evidence type="ECO:0000313" key="12">
    <source>
        <dbReference type="Proteomes" id="UP000076532"/>
    </source>
</evidence>
<keyword evidence="4 9" id="KW-0812">Transmembrane</keyword>
<reference evidence="11 12" key="1">
    <citation type="journal article" date="2016" name="Mol. Biol. Evol.">
        <title>Comparative Genomics of Early-Diverging Mushroom-Forming Fungi Provides Insights into the Origins of Lignocellulose Decay Capabilities.</title>
        <authorList>
            <person name="Nagy L.G."/>
            <person name="Riley R."/>
            <person name="Tritt A."/>
            <person name="Adam C."/>
            <person name="Daum C."/>
            <person name="Floudas D."/>
            <person name="Sun H."/>
            <person name="Yadav J.S."/>
            <person name="Pangilinan J."/>
            <person name="Larsson K.H."/>
            <person name="Matsuura K."/>
            <person name="Barry K."/>
            <person name="Labutti K."/>
            <person name="Kuo R."/>
            <person name="Ohm R.A."/>
            <person name="Bhattacharya S.S."/>
            <person name="Shirouzu T."/>
            <person name="Yoshinaga Y."/>
            <person name="Martin F.M."/>
            <person name="Grigoriev I.V."/>
            <person name="Hibbett D.S."/>
        </authorList>
    </citation>
    <scope>NUCLEOTIDE SEQUENCE [LARGE SCALE GENOMIC DNA]</scope>
    <source>
        <strain evidence="11 12">CBS 109695</strain>
    </source>
</reference>
<evidence type="ECO:0000259" key="10">
    <source>
        <dbReference type="Pfam" id="PF02544"/>
    </source>
</evidence>
<evidence type="ECO:0000256" key="1">
    <source>
        <dbReference type="ARBA" id="ARBA00004141"/>
    </source>
</evidence>
<evidence type="ECO:0000256" key="4">
    <source>
        <dbReference type="ARBA" id="ARBA00022692"/>
    </source>
</evidence>
<feature type="domain" description="3-oxo-5-alpha-steroid 4-dehydrogenase C-terminal" evidence="10">
    <location>
        <begin position="35"/>
        <end position="137"/>
    </location>
</feature>
<dbReference type="GO" id="GO:0042761">
    <property type="term" value="P:very long-chain fatty acid biosynthetic process"/>
    <property type="evidence" value="ECO:0007669"/>
    <property type="project" value="TreeGrafter"/>
</dbReference>
<keyword evidence="12" id="KW-1185">Reference proteome</keyword>
<evidence type="ECO:0000313" key="11">
    <source>
        <dbReference type="EMBL" id="KZP22690.1"/>
    </source>
</evidence>
<sequence>MLHFVKRELETLFVHRFSHGTMPFTNVFKNSVHYHLGFGLAIAWAELSNLHKHITTKNLRPHGYGFDGLFSVSFPNYFFELIGWAIIAGMTGSWVASAVAAVAGGQMAVWVAKKHANYKEFGTEYPRNRKIMIPFIF</sequence>
<evidence type="ECO:0000256" key="9">
    <source>
        <dbReference type="SAM" id="Phobius"/>
    </source>
</evidence>
<keyword evidence="7" id="KW-0443">Lipid metabolism</keyword>
<gene>
    <name evidence="11" type="ORF">FIBSPDRAFT_952787</name>
</gene>
<dbReference type="AlphaFoldDB" id="A0A166L8H5"/>
<keyword evidence="6" id="KW-0560">Oxidoreductase</keyword>
<keyword evidence="3" id="KW-0444">Lipid biosynthesis</keyword>
<dbReference type="PANTHER" id="PTHR10556">
    <property type="entry name" value="3-OXO-5-ALPHA-STEROID 4-DEHYDROGENASE"/>
    <property type="match status" value="1"/>
</dbReference>
<evidence type="ECO:0000256" key="2">
    <source>
        <dbReference type="ARBA" id="ARBA00007742"/>
    </source>
</evidence>